<feature type="transmembrane region" description="Helical" evidence="1">
    <location>
        <begin position="84"/>
        <end position="105"/>
    </location>
</feature>
<evidence type="ECO:0000256" key="1">
    <source>
        <dbReference type="SAM" id="Phobius"/>
    </source>
</evidence>
<feature type="transmembrane region" description="Helical" evidence="1">
    <location>
        <begin position="141"/>
        <end position="159"/>
    </location>
</feature>
<dbReference type="Proteomes" id="UP000186004">
    <property type="component" value="Unassembled WGS sequence"/>
</dbReference>
<accession>A0A1N7E317</accession>
<dbReference type="Pfam" id="PF08592">
    <property type="entry name" value="Anthrone_oxy"/>
    <property type="match status" value="1"/>
</dbReference>
<gene>
    <name evidence="2" type="ORF">SAMN05444858_12040</name>
</gene>
<feature type="transmembrane region" description="Helical" evidence="1">
    <location>
        <begin position="52"/>
        <end position="78"/>
    </location>
</feature>
<evidence type="ECO:0000313" key="3">
    <source>
        <dbReference type="Proteomes" id="UP000186004"/>
    </source>
</evidence>
<keyword evidence="1" id="KW-0812">Transmembrane</keyword>
<dbReference type="RefSeq" id="WP_076473153.1">
    <property type="nucleotide sequence ID" value="NZ_FTNF01000020.1"/>
</dbReference>
<dbReference type="EMBL" id="FTNF01000020">
    <property type="protein sequence ID" value="SIR82473.1"/>
    <property type="molecule type" value="Genomic_DNA"/>
</dbReference>
<sequence length="166" mass="17635">MTTLRTLSLLAATVTMGLMAGLFAAFAYSVMPGLMRADARTLVLAMQRINEAILNGWFLSCFFGALAFTGAAVALHVSPGWTAVLPWIVAALVLYLVALVVTMALNVPLNNALARAGDPDRLADVAAVRDRFAPAWIRWNLLRAVASLAGFALLSWALVVHGRVAG</sequence>
<organism evidence="2 3">
    <name type="scientific">Micromonospora avicenniae</name>
    <dbReference type="NCBI Taxonomy" id="1198245"/>
    <lineage>
        <taxon>Bacteria</taxon>
        <taxon>Bacillati</taxon>
        <taxon>Actinomycetota</taxon>
        <taxon>Actinomycetes</taxon>
        <taxon>Micromonosporales</taxon>
        <taxon>Micromonosporaceae</taxon>
        <taxon>Micromonospora</taxon>
    </lineage>
</organism>
<dbReference type="InterPro" id="IPR013901">
    <property type="entry name" value="Anthrone_oxy"/>
</dbReference>
<dbReference type="STRING" id="1198245.SAMN05444858_12040"/>
<feature type="transmembrane region" description="Helical" evidence="1">
    <location>
        <begin position="6"/>
        <end position="31"/>
    </location>
</feature>
<reference evidence="2 3" key="1">
    <citation type="submission" date="2017-01" db="EMBL/GenBank/DDBJ databases">
        <authorList>
            <person name="Mah S.A."/>
            <person name="Swanson W.J."/>
            <person name="Moy G.W."/>
            <person name="Vacquier V.D."/>
        </authorList>
    </citation>
    <scope>NUCLEOTIDE SEQUENCE [LARGE SCALE GENOMIC DNA]</scope>
    <source>
        <strain evidence="2 3">DSM 45758</strain>
    </source>
</reference>
<protein>
    <submittedName>
        <fullName evidence="2">Uncharacterized membrane protein</fullName>
    </submittedName>
</protein>
<proteinExistence type="predicted"/>
<dbReference type="OrthoDB" id="428263at2"/>
<keyword evidence="3" id="KW-1185">Reference proteome</keyword>
<evidence type="ECO:0000313" key="2">
    <source>
        <dbReference type="EMBL" id="SIR82473.1"/>
    </source>
</evidence>
<keyword evidence="1" id="KW-0472">Membrane</keyword>
<dbReference type="AlphaFoldDB" id="A0A1N7E317"/>
<keyword evidence="1" id="KW-1133">Transmembrane helix</keyword>
<name>A0A1N7E317_9ACTN</name>